<sequence>MGTRRLNPKARRYLLAFKPEPFAYAHNTTGGRWALESYSLTERVNVRHFDTPQLRDAWVSQNPTQRLAVGKRDAYVKAYRARMRRAH</sequence>
<dbReference type="EMBL" id="AF396866">
    <property type="protein sequence ID" value="AAK94414.1"/>
    <property type="molecule type" value="Genomic_DNA"/>
</dbReference>
<accession>Q94MP0</accession>
<evidence type="ECO:0000313" key="1">
    <source>
        <dbReference type="EMBL" id="AAK94414.1"/>
    </source>
</evidence>
<dbReference type="RefSeq" id="NP_203493.1">
    <property type="nucleotide sequence ID" value="NC_003085.1"/>
</dbReference>
<keyword evidence="2" id="KW-1185">Reference proteome</keyword>
<reference evidence="1 2" key="1">
    <citation type="submission" date="2001-06" db="EMBL/GenBank/DDBJ databases">
        <title>Genome organization of temperate Myxococcus phage Mx8.</title>
        <authorList>
            <person name="Youderian P."/>
            <person name="Walthers D."/>
            <person name="Salmi D."/>
            <person name="Magrini V."/>
            <person name="Hartzell P.L."/>
        </authorList>
    </citation>
    <scope>NUCLEOTIDE SEQUENCE [LARGE SCALE GENOMIC DNA]</scope>
</reference>
<dbReference type="GeneID" id="921760"/>
<dbReference type="KEGG" id="vg:921760"/>
<organism evidence="1 2">
    <name type="scientific">Myxococcus phage Mx8</name>
    <dbReference type="NCBI Taxonomy" id="49964"/>
    <lineage>
        <taxon>Viruses</taxon>
        <taxon>Duplodnaviria</taxon>
        <taxon>Heunggongvirae</taxon>
        <taxon>Uroviricota</taxon>
        <taxon>Caudoviricetes</taxon>
        <taxon>Myxoctovirus</taxon>
        <taxon>Myxoctovirus Mx8</taxon>
    </lineage>
</organism>
<proteinExistence type="predicted"/>
<evidence type="ECO:0000313" key="2">
    <source>
        <dbReference type="Proteomes" id="UP000002093"/>
    </source>
</evidence>
<protein>
    <submittedName>
        <fullName evidence="1">p79</fullName>
    </submittedName>
</protein>
<name>Q94MP0_9CAUD</name>
<dbReference type="Proteomes" id="UP000002093">
    <property type="component" value="Segment"/>
</dbReference>